<dbReference type="Proteomes" id="UP000275267">
    <property type="component" value="Unassembled WGS sequence"/>
</dbReference>
<dbReference type="AlphaFoldDB" id="A0A3L6TSM3"/>
<protein>
    <submittedName>
        <fullName evidence="2">Uncharacterized protein</fullName>
    </submittedName>
</protein>
<organism evidence="2 3">
    <name type="scientific">Panicum miliaceum</name>
    <name type="common">Proso millet</name>
    <name type="synonym">Broomcorn millet</name>
    <dbReference type="NCBI Taxonomy" id="4540"/>
    <lineage>
        <taxon>Eukaryota</taxon>
        <taxon>Viridiplantae</taxon>
        <taxon>Streptophyta</taxon>
        <taxon>Embryophyta</taxon>
        <taxon>Tracheophyta</taxon>
        <taxon>Spermatophyta</taxon>
        <taxon>Magnoliopsida</taxon>
        <taxon>Liliopsida</taxon>
        <taxon>Poales</taxon>
        <taxon>Poaceae</taxon>
        <taxon>PACMAD clade</taxon>
        <taxon>Panicoideae</taxon>
        <taxon>Panicodae</taxon>
        <taxon>Paniceae</taxon>
        <taxon>Panicinae</taxon>
        <taxon>Panicum</taxon>
        <taxon>Panicum sect. Panicum</taxon>
    </lineage>
</organism>
<feature type="compositionally biased region" description="Low complexity" evidence="1">
    <location>
        <begin position="1"/>
        <end position="11"/>
    </location>
</feature>
<evidence type="ECO:0000313" key="3">
    <source>
        <dbReference type="Proteomes" id="UP000275267"/>
    </source>
</evidence>
<name>A0A3L6TSM3_PANMI</name>
<sequence length="153" mass="16534">MASAAGVASSVQGRPLMHGQAAAPRAETTSSRHLRAARPLSIPKNKAGRAGRLAAYSSTSTSASLCSRSRRAHSARAPRWPWSTRGYAPCRHRCARVPRDPVPEAAARRLEVGRRKIRARLTSPIRESGISRMDPVPLRMTLVPATGRLALAR</sequence>
<comment type="caution">
    <text evidence="2">The sequence shown here is derived from an EMBL/GenBank/DDBJ whole genome shotgun (WGS) entry which is preliminary data.</text>
</comment>
<proteinExistence type="predicted"/>
<reference evidence="3" key="1">
    <citation type="journal article" date="2019" name="Nat. Commun.">
        <title>The genome of broomcorn millet.</title>
        <authorList>
            <person name="Zou C."/>
            <person name="Miki D."/>
            <person name="Li D."/>
            <person name="Tang Q."/>
            <person name="Xiao L."/>
            <person name="Rajput S."/>
            <person name="Deng P."/>
            <person name="Jia W."/>
            <person name="Huang R."/>
            <person name="Zhang M."/>
            <person name="Sun Y."/>
            <person name="Hu J."/>
            <person name="Fu X."/>
            <person name="Schnable P.S."/>
            <person name="Li F."/>
            <person name="Zhang H."/>
            <person name="Feng B."/>
            <person name="Zhu X."/>
            <person name="Liu R."/>
            <person name="Schnable J.C."/>
            <person name="Zhu J.-K."/>
            <person name="Zhang H."/>
        </authorList>
    </citation>
    <scope>NUCLEOTIDE SEQUENCE [LARGE SCALE GENOMIC DNA]</scope>
</reference>
<dbReference type="EMBL" id="PQIB02000001">
    <property type="protein sequence ID" value="RLN42666.1"/>
    <property type="molecule type" value="Genomic_DNA"/>
</dbReference>
<accession>A0A3L6TSM3</accession>
<keyword evidence="3" id="KW-1185">Reference proteome</keyword>
<feature type="region of interest" description="Disordered" evidence="1">
    <location>
        <begin position="1"/>
        <end position="35"/>
    </location>
</feature>
<gene>
    <name evidence="2" type="ORF">C2845_PM01G09570</name>
</gene>
<evidence type="ECO:0000256" key="1">
    <source>
        <dbReference type="SAM" id="MobiDB-lite"/>
    </source>
</evidence>
<evidence type="ECO:0000313" key="2">
    <source>
        <dbReference type="EMBL" id="RLN42666.1"/>
    </source>
</evidence>